<organism evidence="2">
    <name type="scientific">viral metagenome</name>
    <dbReference type="NCBI Taxonomy" id="1070528"/>
    <lineage>
        <taxon>unclassified sequences</taxon>
        <taxon>metagenomes</taxon>
        <taxon>organismal metagenomes</taxon>
    </lineage>
</organism>
<accession>A0A6C0I0K5</accession>
<proteinExistence type="predicted"/>
<protein>
    <submittedName>
        <fullName evidence="2">Uncharacterized protein</fullName>
    </submittedName>
</protein>
<name>A0A6C0I0K5_9ZZZZ</name>
<keyword evidence="1" id="KW-0812">Transmembrane</keyword>
<keyword evidence="1" id="KW-1133">Transmembrane helix</keyword>
<dbReference type="EMBL" id="MN740071">
    <property type="protein sequence ID" value="QHT86548.1"/>
    <property type="molecule type" value="Genomic_DNA"/>
</dbReference>
<reference evidence="2" key="1">
    <citation type="journal article" date="2020" name="Nature">
        <title>Giant virus diversity and host interactions through global metagenomics.</title>
        <authorList>
            <person name="Schulz F."/>
            <person name="Roux S."/>
            <person name="Paez-Espino D."/>
            <person name="Jungbluth S."/>
            <person name="Walsh D.A."/>
            <person name="Denef V.J."/>
            <person name="McMahon K.D."/>
            <person name="Konstantinidis K.T."/>
            <person name="Eloe-Fadrosh E.A."/>
            <person name="Kyrpides N.C."/>
            <person name="Woyke T."/>
        </authorList>
    </citation>
    <scope>NUCLEOTIDE SEQUENCE</scope>
    <source>
        <strain evidence="2">GVMAG-M-3300023184-186</strain>
    </source>
</reference>
<keyword evidence="1" id="KW-0472">Membrane</keyword>
<sequence>MNNNYACLLFKYVVKWAENNDEFEKCINRPLGLDSEMIGANWKINKFLQIIVIILFIFQYIEIISQKFKWIHYLNQIFIIRLENKIITSKKLYQLAFNIGKLRGYHPFWKYIWIYTNMEDFIQINGINNVIIPYNIYNKIVANLIIKN</sequence>
<evidence type="ECO:0000313" key="2">
    <source>
        <dbReference type="EMBL" id="QHT86548.1"/>
    </source>
</evidence>
<evidence type="ECO:0000256" key="1">
    <source>
        <dbReference type="SAM" id="Phobius"/>
    </source>
</evidence>
<dbReference type="AlphaFoldDB" id="A0A6C0I0K5"/>
<feature type="transmembrane region" description="Helical" evidence="1">
    <location>
        <begin position="47"/>
        <end position="64"/>
    </location>
</feature>